<protein>
    <submittedName>
        <fullName evidence="2">Uncharacterized protein</fullName>
    </submittedName>
</protein>
<evidence type="ECO:0000313" key="2">
    <source>
        <dbReference type="EMBL" id="KIJ06961.1"/>
    </source>
</evidence>
<feature type="region of interest" description="Disordered" evidence="1">
    <location>
        <begin position="74"/>
        <end position="126"/>
    </location>
</feature>
<dbReference type="EMBL" id="KN820076">
    <property type="protein sequence ID" value="KIJ06961.1"/>
    <property type="molecule type" value="Genomic_DNA"/>
</dbReference>
<dbReference type="OrthoDB" id="2686862at2759"/>
<dbReference type="AlphaFoldDB" id="A0A0C9TI23"/>
<dbReference type="Proteomes" id="UP000053647">
    <property type="component" value="Unassembled WGS sequence"/>
</dbReference>
<reference evidence="2 3" key="1">
    <citation type="submission" date="2014-06" db="EMBL/GenBank/DDBJ databases">
        <authorList>
            <consortium name="DOE Joint Genome Institute"/>
            <person name="Kuo A."/>
            <person name="Kohler A."/>
            <person name="Nagy L.G."/>
            <person name="Floudas D."/>
            <person name="Copeland A."/>
            <person name="Barry K.W."/>
            <person name="Cichocki N."/>
            <person name="Veneault-Fourrey C."/>
            <person name="LaButti K."/>
            <person name="Lindquist E.A."/>
            <person name="Lipzen A."/>
            <person name="Lundell T."/>
            <person name="Morin E."/>
            <person name="Murat C."/>
            <person name="Sun H."/>
            <person name="Tunlid A."/>
            <person name="Henrissat B."/>
            <person name="Grigoriev I.V."/>
            <person name="Hibbett D.S."/>
            <person name="Martin F."/>
            <person name="Nordberg H.P."/>
            <person name="Cantor M.N."/>
            <person name="Hua S.X."/>
        </authorList>
    </citation>
    <scope>NUCLEOTIDE SEQUENCE [LARGE SCALE GENOMIC DNA]</scope>
    <source>
        <strain evidence="2 3">ATCC 200175</strain>
    </source>
</reference>
<organism evidence="2 3">
    <name type="scientific">Paxillus involutus ATCC 200175</name>
    <dbReference type="NCBI Taxonomy" id="664439"/>
    <lineage>
        <taxon>Eukaryota</taxon>
        <taxon>Fungi</taxon>
        <taxon>Dikarya</taxon>
        <taxon>Basidiomycota</taxon>
        <taxon>Agaricomycotina</taxon>
        <taxon>Agaricomycetes</taxon>
        <taxon>Agaricomycetidae</taxon>
        <taxon>Boletales</taxon>
        <taxon>Paxilineae</taxon>
        <taxon>Paxillaceae</taxon>
        <taxon>Paxillus</taxon>
    </lineage>
</organism>
<name>A0A0C9TI23_PAXIN</name>
<evidence type="ECO:0000256" key="1">
    <source>
        <dbReference type="SAM" id="MobiDB-lite"/>
    </source>
</evidence>
<feature type="compositionally biased region" description="Polar residues" evidence="1">
    <location>
        <begin position="77"/>
        <end position="87"/>
    </location>
</feature>
<accession>A0A0C9TI23</accession>
<reference evidence="3" key="2">
    <citation type="submission" date="2015-01" db="EMBL/GenBank/DDBJ databases">
        <title>Evolutionary Origins and Diversification of the Mycorrhizal Mutualists.</title>
        <authorList>
            <consortium name="DOE Joint Genome Institute"/>
            <consortium name="Mycorrhizal Genomics Consortium"/>
            <person name="Kohler A."/>
            <person name="Kuo A."/>
            <person name="Nagy L.G."/>
            <person name="Floudas D."/>
            <person name="Copeland A."/>
            <person name="Barry K.W."/>
            <person name="Cichocki N."/>
            <person name="Veneault-Fourrey C."/>
            <person name="LaButti K."/>
            <person name="Lindquist E.A."/>
            <person name="Lipzen A."/>
            <person name="Lundell T."/>
            <person name="Morin E."/>
            <person name="Murat C."/>
            <person name="Riley R."/>
            <person name="Ohm R."/>
            <person name="Sun H."/>
            <person name="Tunlid A."/>
            <person name="Henrissat B."/>
            <person name="Grigoriev I.V."/>
            <person name="Hibbett D.S."/>
            <person name="Martin F."/>
        </authorList>
    </citation>
    <scope>NUCLEOTIDE SEQUENCE [LARGE SCALE GENOMIC DNA]</scope>
    <source>
        <strain evidence="3">ATCC 200175</strain>
    </source>
</reference>
<dbReference type="HOGENOM" id="CLU_940412_0_0_1"/>
<keyword evidence="3" id="KW-1185">Reference proteome</keyword>
<proteinExistence type="predicted"/>
<sequence length="296" mass="33370">MDYDQMVQTWLESQRQSADLSSISWLLNTPPNHTAPQSDTFQNVATGLPTPTGSYQTLLPPRLRDSQSTYEGIFPETNLSGQASSGTKPLDHPPQNFVQQHGDDSESSGDISSSWRTGPEVSHPIRIQEGNPASHARLPVSVPMRRLYSPSEDIPNPGETVLCDDLNFVTLHPDGLRSDHVCRVSIVYWVLTENSSSPGCEFPCPKVRELWLQMIEGNDDVDEIWLWVDGDEEWVRQNRHTSGWDGWPQLEKEDWVAAQSALRRRIERTQLTPRPIPKKTAGVTPNKATLLRTFNH</sequence>
<evidence type="ECO:0000313" key="3">
    <source>
        <dbReference type="Proteomes" id="UP000053647"/>
    </source>
</evidence>
<gene>
    <name evidence="2" type="ORF">PAXINDRAFT_19834</name>
</gene>